<name>A0A521CJP6_9BACT</name>
<proteinExistence type="predicted"/>
<reference evidence="2 3" key="1">
    <citation type="submission" date="2017-05" db="EMBL/GenBank/DDBJ databases">
        <authorList>
            <person name="Varghese N."/>
            <person name="Submissions S."/>
        </authorList>
    </citation>
    <scope>NUCLEOTIDE SEQUENCE [LARGE SCALE GENOMIC DNA]</scope>
    <source>
        <strain evidence="2 3">DSM 16304</strain>
    </source>
</reference>
<protein>
    <submittedName>
        <fullName evidence="2">Uncharacterized protein</fullName>
    </submittedName>
</protein>
<evidence type="ECO:0000313" key="2">
    <source>
        <dbReference type="EMBL" id="SMO59683.1"/>
    </source>
</evidence>
<keyword evidence="3" id="KW-1185">Reference proteome</keyword>
<dbReference type="AlphaFoldDB" id="A0A521CJP6"/>
<sequence length="57" mass="5764">MPMSPGATKTGGTKGTTRKASARVKAGKVNKGARSVVKAMKHGGFAGSGYKTGKKLK</sequence>
<dbReference type="EMBL" id="FXTM01000013">
    <property type="protein sequence ID" value="SMO59683.1"/>
    <property type="molecule type" value="Genomic_DNA"/>
</dbReference>
<accession>A0A521CJP6</accession>
<evidence type="ECO:0000256" key="1">
    <source>
        <dbReference type="SAM" id="MobiDB-lite"/>
    </source>
</evidence>
<gene>
    <name evidence="2" type="ORF">SAMN06269117_11345</name>
</gene>
<organism evidence="2 3">
    <name type="scientific">Balnearium lithotrophicum</name>
    <dbReference type="NCBI Taxonomy" id="223788"/>
    <lineage>
        <taxon>Bacteria</taxon>
        <taxon>Pseudomonadati</taxon>
        <taxon>Aquificota</taxon>
        <taxon>Aquificia</taxon>
        <taxon>Desulfurobacteriales</taxon>
        <taxon>Desulfurobacteriaceae</taxon>
        <taxon>Balnearium</taxon>
    </lineage>
</organism>
<dbReference type="Proteomes" id="UP000317315">
    <property type="component" value="Unassembled WGS sequence"/>
</dbReference>
<feature type="compositionally biased region" description="Basic residues" evidence="1">
    <location>
        <begin position="16"/>
        <end position="28"/>
    </location>
</feature>
<dbReference type="RefSeq" id="WP_185954264.1">
    <property type="nucleotide sequence ID" value="NZ_FXTM01000013.1"/>
</dbReference>
<evidence type="ECO:0000313" key="3">
    <source>
        <dbReference type="Proteomes" id="UP000317315"/>
    </source>
</evidence>
<feature type="region of interest" description="Disordered" evidence="1">
    <location>
        <begin position="1"/>
        <end position="34"/>
    </location>
</feature>